<proteinExistence type="predicted"/>
<keyword evidence="2" id="KW-1185">Reference proteome</keyword>
<dbReference type="EMBL" id="BDUD01000001">
    <property type="protein sequence ID" value="GBG22029.1"/>
    <property type="molecule type" value="Genomic_DNA"/>
</dbReference>
<protein>
    <submittedName>
        <fullName evidence="1">Uncharacterized protein</fullName>
    </submittedName>
</protein>
<organism evidence="1 2">
    <name type="scientific">Nostoc commune NIES-4072</name>
    <dbReference type="NCBI Taxonomy" id="2005467"/>
    <lineage>
        <taxon>Bacteria</taxon>
        <taxon>Bacillati</taxon>
        <taxon>Cyanobacteriota</taxon>
        <taxon>Cyanophyceae</taxon>
        <taxon>Nostocales</taxon>
        <taxon>Nostocaceae</taxon>
        <taxon>Nostoc</taxon>
    </lineage>
</organism>
<dbReference type="AlphaFoldDB" id="A0A2R5FVH0"/>
<name>A0A2R5FVH0_NOSCO</name>
<dbReference type="SUPFAM" id="SSF49498">
    <property type="entry name" value="alpha-Amylase inhibitor tendamistat"/>
    <property type="match status" value="1"/>
</dbReference>
<comment type="caution">
    <text evidence="1">The sequence shown here is derived from an EMBL/GenBank/DDBJ whole genome shotgun (WGS) entry which is preliminary data.</text>
</comment>
<dbReference type="Proteomes" id="UP000245124">
    <property type="component" value="Unassembled WGS sequence"/>
</dbReference>
<reference evidence="1 2" key="1">
    <citation type="submission" date="2017-06" db="EMBL/GenBank/DDBJ databases">
        <title>Genome sequencing of cyanobaciteial culture collection at National Institute for Environmental Studies (NIES).</title>
        <authorList>
            <person name="Hirose Y."/>
            <person name="Shimura Y."/>
            <person name="Fujisawa T."/>
            <person name="Nakamura Y."/>
            <person name="Kawachi M."/>
        </authorList>
    </citation>
    <scope>NUCLEOTIDE SEQUENCE [LARGE SCALE GENOMIC DNA]</scope>
    <source>
        <strain evidence="1 2">NIES-4072</strain>
    </source>
</reference>
<evidence type="ECO:0000313" key="2">
    <source>
        <dbReference type="Proteomes" id="UP000245124"/>
    </source>
</evidence>
<evidence type="ECO:0000313" key="1">
    <source>
        <dbReference type="EMBL" id="GBG22029.1"/>
    </source>
</evidence>
<accession>A0A2R5FVH0</accession>
<gene>
    <name evidence="1" type="ORF">NIES4072_57350</name>
</gene>
<dbReference type="GO" id="GO:0015066">
    <property type="term" value="F:alpha-amylase inhibitor activity"/>
    <property type="evidence" value="ECO:0007669"/>
    <property type="project" value="InterPro"/>
</dbReference>
<dbReference type="InterPro" id="IPR036379">
    <property type="entry name" value="A-amylase_inhib_sf"/>
</dbReference>
<dbReference type="Gene3D" id="2.60.40.20">
    <property type="entry name" value="Alpha-amylase inhibitor"/>
    <property type="match status" value="1"/>
</dbReference>
<sequence length="102" mass="10996">MYANLIKDNFVKLTRMVAIGTAAASVTLVGIIPPTFAAPLAPSCIRITSQSSRSIRVNNTCGTQKRVKVVLAFAPDKACTAINPGQNTLSWRIGRFDRLESC</sequence>